<dbReference type="Proteomes" id="UP000290189">
    <property type="component" value="Unassembled WGS sequence"/>
</dbReference>
<dbReference type="HAMAP" id="MF_02040">
    <property type="entry name" value="Mrp_NBP35"/>
    <property type="match status" value="1"/>
</dbReference>
<name>A0A3P3YL09_PLABS</name>
<feature type="domain" description="Gamma-butyrobetaine hydroxylase-like N-terminal" evidence="8">
    <location>
        <begin position="401"/>
        <end position="465"/>
    </location>
</feature>
<dbReference type="InterPro" id="IPR027417">
    <property type="entry name" value="P-loop_NTPase"/>
</dbReference>
<dbReference type="SUPFAM" id="SSF52540">
    <property type="entry name" value="P-loop containing nucleoside triphosphate hydrolases"/>
    <property type="match status" value="1"/>
</dbReference>
<dbReference type="AlphaFoldDB" id="A0A3P3YL09"/>
<dbReference type="InterPro" id="IPR034904">
    <property type="entry name" value="FSCA_dom_sf"/>
</dbReference>
<keyword evidence="1" id="KW-0479">Metal-binding</keyword>
<dbReference type="PROSITE" id="PS01215">
    <property type="entry name" value="MRP"/>
    <property type="match status" value="1"/>
</dbReference>
<organism evidence="9 10">
    <name type="scientific">Plasmodiophora brassicae</name>
    <name type="common">Clubroot disease agent</name>
    <dbReference type="NCBI Taxonomy" id="37360"/>
    <lineage>
        <taxon>Eukaryota</taxon>
        <taxon>Sar</taxon>
        <taxon>Rhizaria</taxon>
        <taxon>Endomyxa</taxon>
        <taxon>Phytomyxea</taxon>
        <taxon>Plasmodiophorida</taxon>
        <taxon>Plasmodiophoridae</taxon>
        <taxon>Plasmodiophora</taxon>
    </lineage>
</organism>
<keyword evidence="2" id="KW-0547">Nucleotide-binding</keyword>
<keyword evidence="9" id="KW-0496">Mitochondrion</keyword>
<evidence type="ECO:0008006" key="11">
    <source>
        <dbReference type="Google" id="ProtNLM"/>
    </source>
</evidence>
<dbReference type="GO" id="GO:0005524">
    <property type="term" value="F:ATP binding"/>
    <property type="evidence" value="ECO:0007669"/>
    <property type="project" value="UniProtKB-KW"/>
</dbReference>
<dbReference type="InterPro" id="IPR038492">
    <property type="entry name" value="GBBH-like_N_sf"/>
</dbReference>
<dbReference type="InterPro" id="IPR019591">
    <property type="entry name" value="Mrp/NBP35_ATP-bd"/>
</dbReference>
<dbReference type="InterPro" id="IPR044304">
    <property type="entry name" value="NUBPL-like"/>
</dbReference>
<evidence type="ECO:0000313" key="9">
    <source>
        <dbReference type="EMBL" id="SPR00882.1"/>
    </source>
</evidence>
<dbReference type="InterPro" id="IPR033756">
    <property type="entry name" value="YlxH/NBP35"/>
</dbReference>
<accession>A0A3P3YL09</accession>
<reference evidence="9 10" key="1">
    <citation type="submission" date="2018-03" db="EMBL/GenBank/DDBJ databases">
        <authorList>
            <person name="Fogelqvist J."/>
        </authorList>
    </citation>
    <scope>NUCLEOTIDE SEQUENCE [LARGE SCALE GENOMIC DNA]</scope>
</reference>
<dbReference type="Pfam" id="PF06155">
    <property type="entry name" value="GBBH-like_N"/>
    <property type="match status" value="1"/>
</dbReference>
<evidence type="ECO:0000256" key="6">
    <source>
        <dbReference type="ARBA" id="ARBA00024036"/>
    </source>
</evidence>
<dbReference type="Gene3D" id="3.30.2020.30">
    <property type="match status" value="1"/>
</dbReference>
<dbReference type="SUPFAM" id="SSF117916">
    <property type="entry name" value="Fe-S cluster assembly (FSCA) domain-like"/>
    <property type="match status" value="1"/>
</dbReference>
<feature type="domain" description="MIP18 family-like" evidence="7">
    <location>
        <begin position="31"/>
        <end position="95"/>
    </location>
</feature>
<dbReference type="GO" id="GO:0051539">
    <property type="term" value="F:4 iron, 4 sulfur cluster binding"/>
    <property type="evidence" value="ECO:0007669"/>
    <property type="project" value="TreeGrafter"/>
</dbReference>
<dbReference type="PANTHER" id="PTHR42961:SF2">
    <property type="entry name" value="IRON-SULFUR PROTEIN NUBPL"/>
    <property type="match status" value="1"/>
</dbReference>
<evidence type="ECO:0000259" key="8">
    <source>
        <dbReference type="Pfam" id="PF06155"/>
    </source>
</evidence>
<dbReference type="InterPro" id="IPR010376">
    <property type="entry name" value="GBBH-like_N"/>
</dbReference>
<proteinExistence type="inferred from homology"/>
<evidence type="ECO:0000256" key="3">
    <source>
        <dbReference type="ARBA" id="ARBA00022840"/>
    </source>
</evidence>
<keyword evidence="3" id="KW-0067">ATP-binding</keyword>
<dbReference type="Gene3D" id="3.40.50.300">
    <property type="entry name" value="P-loop containing nucleotide triphosphate hydrolases"/>
    <property type="match status" value="1"/>
</dbReference>
<evidence type="ECO:0000256" key="5">
    <source>
        <dbReference type="ARBA" id="ARBA00023014"/>
    </source>
</evidence>
<dbReference type="PANTHER" id="PTHR42961">
    <property type="entry name" value="IRON-SULFUR PROTEIN NUBPL"/>
    <property type="match status" value="1"/>
</dbReference>
<dbReference type="CDD" id="cd02037">
    <property type="entry name" value="Mrp_NBP35"/>
    <property type="match status" value="1"/>
</dbReference>
<dbReference type="Pfam" id="PF01883">
    <property type="entry name" value="FeS_assembly_P"/>
    <property type="match status" value="1"/>
</dbReference>
<gene>
    <name evidence="9" type="ORF">PLBR_LOCUS8097</name>
</gene>
<dbReference type="Gene3D" id="3.30.300.130">
    <property type="entry name" value="Fe-S cluster assembly (FSCA)"/>
    <property type="match status" value="1"/>
</dbReference>
<dbReference type="EMBL" id="OVEO01000015">
    <property type="protein sequence ID" value="SPR00882.1"/>
    <property type="molecule type" value="Genomic_DNA"/>
</dbReference>
<dbReference type="InterPro" id="IPR000808">
    <property type="entry name" value="Mrp-like_CS"/>
</dbReference>
<evidence type="ECO:0000313" key="10">
    <source>
        <dbReference type="Proteomes" id="UP000290189"/>
    </source>
</evidence>
<dbReference type="InterPro" id="IPR002744">
    <property type="entry name" value="MIP18-like"/>
</dbReference>
<evidence type="ECO:0000256" key="1">
    <source>
        <dbReference type="ARBA" id="ARBA00022723"/>
    </source>
</evidence>
<dbReference type="GO" id="GO:0016226">
    <property type="term" value="P:iron-sulfur cluster assembly"/>
    <property type="evidence" value="ECO:0007669"/>
    <property type="project" value="InterPro"/>
</dbReference>
<keyword evidence="4" id="KW-0408">Iron</keyword>
<protein>
    <recommendedName>
        <fullName evidence="11">Gamma-butyrobetaine hydroxylase-like N-terminal domain-containing protein</fullName>
    </recommendedName>
</protein>
<dbReference type="Pfam" id="PF10609">
    <property type="entry name" value="ParA"/>
    <property type="match status" value="1"/>
</dbReference>
<dbReference type="GO" id="GO:0046872">
    <property type="term" value="F:metal ion binding"/>
    <property type="evidence" value="ECO:0007669"/>
    <property type="project" value="UniProtKB-KW"/>
</dbReference>
<evidence type="ECO:0000256" key="2">
    <source>
        <dbReference type="ARBA" id="ARBA00022741"/>
    </source>
</evidence>
<evidence type="ECO:0000256" key="4">
    <source>
        <dbReference type="ARBA" id="ARBA00023004"/>
    </source>
</evidence>
<geneLocation type="mitochondrion" evidence="9"/>
<sequence>MRRRLAKAVRRRHRRLLSSGAPTRTQLEARCWSALQGVRHPEQDADIVYAGVVRGVAQRASAVVVELDPDRHYRAVRRQVLSALANVEGVQDVHVRMAPPVAPQQQQQQPGRPERRAGLADVRSILGVSSCKGGVGKSTVSLALACSLSALGMKVGLLDADLQGPSLPTMIGDVDRRVQRTPDGRGAVPAEQFGLRLMSYGFLSPTRHEAAVMRGPLASQVVQQMALGTAWGDLDYLVVDLPPGTGDIHLALMQATSLTANIVVTTPQVLAHVDARKGLAMFDALAVPTVGAVNNMAYFVCGHCQARHDVFGGGAQHAARLDRYGIPLTVDIPIVPDIAAGADQGTPFALSSDASTKAVRDDLMQFCRDVHERVEARLLDGDAKPAVTIDGQGDVRVDGSVIRAGDLRRRCRCALCLHEMTGERIGPAAPDDVRAVGTVEMGNYAVAVHWSDGHRSSIYTYDVLRSATLDR</sequence>
<comment type="similarity">
    <text evidence="6">Belongs to the Mrp/NBP35 ATP-binding proteins family.</text>
</comment>
<dbReference type="GO" id="GO:0140663">
    <property type="term" value="F:ATP-dependent FeS chaperone activity"/>
    <property type="evidence" value="ECO:0007669"/>
    <property type="project" value="InterPro"/>
</dbReference>
<evidence type="ECO:0000259" key="7">
    <source>
        <dbReference type="Pfam" id="PF01883"/>
    </source>
</evidence>
<keyword evidence="5" id="KW-0411">Iron-sulfur</keyword>